<dbReference type="CDD" id="cd00609">
    <property type="entry name" value="AAT_like"/>
    <property type="match status" value="1"/>
</dbReference>
<sequence length="353" mass="40719">MDSFTHGGNIYYYSKLLGCNANEIIDLSSNISPFVDENIFEFIKNQISSLKNLPSSNAIILKEALANKYDKEMENFVVGAGTSEIIKNLCLINSGKKALIIAPTYIDYERYCKLYNLQINFHFASEKRNFAINLQELDFSKFDIVFICNPNNPTGYYIEKDDILRIAKRFENCMFVIDESYHPFMSNSDNKSLLFEKSKNIIVLRSFSKIYGLAGLRIGYAFSFNKEIIREIEKHCLEWGVNSLSEVVGKYLLSIKTDKIASKINEIKNYLYEELKDCNNIKLFSSATNFVLIKLYHLNSEEVFTKLLSNKILIRDCKNIRGLDDSFIRVAIKDLDSMRYFLSILKKIVGCEN</sequence>
<dbReference type="EC" id="2.6.1.-" evidence="1"/>
<dbReference type="SUPFAM" id="SSF53383">
    <property type="entry name" value="PLP-dependent transferases"/>
    <property type="match status" value="1"/>
</dbReference>
<dbReference type="GO" id="GO:0016829">
    <property type="term" value="F:lyase activity"/>
    <property type="evidence" value="ECO:0007669"/>
    <property type="project" value="UniProtKB-KW"/>
</dbReference>
<dbReference type="InterPro" id="IPR015421">
    <property type="entry name" value="PyrdxlP-dep_Trfase_major"/>
</dbReference>
<dbReference type="GO" id="GO:0030170">
    <property type="term" value="F:pyridoxal phosphate binding"/>
    <property type="evidence" value="ECO:0007669"/>
    <property type="project" value="InterPro"/>
</dbReference>
<dbReference type="KEGG" id="ddf:DEFDS_2048"/>
<comment type="cofactor">
    <cofactor evidence="1">
        <name>pyridoxal 5'-phosphate</name>
        <dbReference type="ChEBI" id="CHEBI:597326"/>
    </cofactor>
</comment>
<accession>D3P9V7</accession>
<reference evidence="3 4" key="1">
    <citation type="journal article" date="2010" name="DNA Res.">
        <title>Bacterial lifestyle in a deep-sea hydrothermal vent chimney revealed by the genome sequence of the thermophilic bacterium Deferribacter desulfuricans SSM1.</title>
        <authorList>
            <person name="Takaki Y."/>
            <person name="Shimamura S."/>
            <person name="Nakagawa S."/>
            <person name="Fukuhara Y."/>
            <person name="Horikawa H."/>
            <person name="Ankai A."/>
            <person name="Harada T."/>
            <person name="Hosoyama A."/>
            <person name="Oguchi A."/>
            <person name="Fukui S."/>
            <person name="Fujita N."/>
            <person name="Takami H."/>
            <person name="Takai K."/>
        </authorList>
    </citation>
    <scope>NUCLEOTIDE SEQUENCE [LARGE SCALE GENOMIC DNA]</scope>
    <source>
        <strain evidence="4">DSM 14783 / JCM 11476 / NBRC 101012 / SSM1</strain>
    </source>
</reference>
<dbReference type="EMBL" id="AP011529">
    <property type="protein sequence ID" value="BAI81497.1"/>
    <property type="molecule type" value="Genomic_DNA"/>
</dbReference>
<gene>
    <name evidence="3" type="ordered locus">DEFDS_2048</name>
</gene>
<dbReference type="Gene3D" id="3.90.1150.10">
    <property type="entry name" value="Aspartate Aminotransferase, domain 1"/>
    <property type="match status" value="1"/>
</dbReference>
<dbReference type="InterPro" id="IPR004839">
    <property type="entry name" value="Aminotransferase_I/II_large"/>
</dbReference>
<evidence type="ECO:0000313" key="3">
    <source>
        <dbReference type="EMBL" id="BAI81497.1"/>
    </source>
</evidence>
<dbReference type="InterPro" id="IPR015424">
    <property type="entry name" value="PyrdxlP-dep_Trfase"/>
</dbReference>
<organism evidence="3 4">
    <name type="scientific">Deferribacter desulfuricans (strain DSM 14783 / JCM 11476 / NBRC 101012 / SSM1)</name>
    <dbReference type="NCBI Taxonomy" id="639282"/>
    <lineage>
        <taxon>Bacteria</taxon>
        <taxon>Pseudomonadati</taxon>
        <taxon>Deferribacterota</taxon>
        <taxon>Deferribacteres</taxon>
        <taxon>Deferribacterales</taxon>
        <taxon>Deferribacteraceae</taxon>
        <taxon>Deferribacter</taxon>
    </lineage>
</organism>
<dbReference type="eggNOG" id="COG0079">
    <property type="taxonomic scope" value="Bacteria"/>
</dbReference>
<dbReference type="STRING" id="639282.DEFDS_2048"/>
<dbReference type="GO" id="GO:0008483">
    <property type="term" value="F:transaminase activity"/>
    <property type="evidence" value="ECO:0007669"/>
    <property type="project" value="UniProtKB-KW"/>
</dbReference>
<dbReference type="Gene3D" id="3.40.640.10">
    <property type="entry name" value="Type I PLP-dependent aspartate aminotransferase-like (Major domain)"/>
    <property type="match status" value="1"/>
</dbReference>
<comment type="similarity">
    <text evidence="1">Belongs to the class-I pyridoxal-phosphate-dependent aminotransferase family.</text>
</comment>
<dbReference type="Pfam" id="PF00155">
    <property type="entry name" value="Aminotran_1_2"/>
    <property type="match status" value="1"/>
</dbReference>
<keyword evidence="1" id="KW-0808">Transferase</keyword>
<proteinExistence type="inferred from homology"/>
<name>D3P9V7_DEFDS</name>
<dbReference type="OrthoDB" id="9813612at2"/>
<dbReference type="PROSITE" id="PS00105">
    <property type="entry name" value="AA_TRANSFER_CLASS_1"/>
    <property type="match status" value="1"/>
</dbReference>
<feature type="domain" description="Aminotransferase class I/classII large" evidence="2">
    <location>
        <begin position="23"/>
        <end position="342"/>
    </location>
</feature>
<dbReference type="RefSeq" id="WP_013008742.1">
    <property type="nucleotide sequence ID" value="NC_013939.1"/>
</dbReference>
<protein>
    <recommendedName>
        <fullName evidence="1">Aminotransferase</fullName>
        <ecNumber evidence="1">2.6.1.-</ecNumber>
    </recommendedName>
</protein>
<evidence type="ECO:0000256" key="1">
    <source>
        <dbReference type="RuleBase" id="RU000481"/>
    </source>
</evidence>
<dbReference type="HOGENOM" id="CLU_017584_3_2_0"/>
<dbReference type="InterPro" id="IPR004838">
    <property type="entry name" value="NHTrfase_class1_PyrdxlP-BS"/>
</dbReference>
<evidence type="ECO:0000313" key="4">
    <source>
        <dbReference type="Proteomes" id="UP000001520"/>
    </source>
</evidence>
<dbReference type="Proteomes" id="UP000001520">
    <property type="component" value="Chromosome"/>
</dbReference>
<dbReference type="AlphaFoldDB" id="D3P9V7"/>
<keyword evidence="3" id="KW-0456">Lyase</keyword>
<keyword evidence="1" id="KW-0032">Aminotransferase</keyword>
<evidence type="ECO:0000259" key="2">
    <source>
        <dbReference type="Pfam" id="PF00155"/>
    </source>
</evidence>
<keyword evidence="4" id="KW-1185">Reference proteome</keyword>
<dbReference type="InterPro" id="IPR015422">
    <property type="entry name" value="PyrdxlP-dep_Trfase_small"/>
</dbReference>
<dbReference type="PANTHER" id="PTHR42885">
    <property type="entry name" value="HISTIDINOL-PHOSPHATE AMINOTRANSFERASE-RELATED"/>
    <property type="match status" value="1"/>
</dbReference>